<dbReference type="Pfam" id="PF00591">
    <property type="entry name" value="Glycos_transf_3"/>
    <property type="match status" value="1"/>
</dbReference>
<comment type="catalytic activity">
    <reaction evidence="9">
        <text>uridine + phosphate = alpha-D-ribose 1-phosphate + uracil</text>
        <dbReference type="Rhea" id="RHEA:24388"/>
        <dbReference type="ChEBI" id="CHEBI:16704"/>
        <dbReference type="ChEBI" id="CHEBI:17568"/>
        <dbReference type="ChEBI" id="CHEBI:43474"/>
        <dbReference type="ChEBI" id="CHEBI:57720"/>
        <dbReference type="EC" id="2.4.2.2"/>
    </reaction>
</comment>
<comment type="function">
    <text evidence="2">Catalyzes phosphorolysis of the pyrimidine nucleosides uridine, thymidine and 2'-deoxyuridine with the formation of the corresponding pyrimidine base and ribose-1-phosphate.</text>
</comment>
<accession>A0A1I5WZB0</accession>
<dbReference type="PIRSF" id="PIRSF000478">
    <property type="entry name" value="TP_PyNP"/>
    <property type="match status" value="1"/>
</dbReference>
<dbReference type="PANTHER" id="PTHR10515">
    <property type="entry name" value="THYMIDINE PHOSPHORYLASE"/>
    <property type="match status" value="1"/>
</dbReference>
<dbReference type="GO" id="GO:0006213">
    <property type="term" value="P:pyrimidine nucleoside metabolic process"/>
    <property type="evidence" value="ECO:0007669"/>
    <property type="project" value="InterPro"/>
</dbReference>
<evidence type="ECO:0000256" key="3">
    <source>
        <dbReference type="ARBA" id="ARBA00006915"/>
    </source>
</evidence>
<evidence type="ECO:0000256" key="1">
    <source>
        <dbReference type="ARBA" id="ARBA00001066"/>
    </source>
</evidence>
<dbReference type="InterPro" id="IPR013102">
    <property type="entry name" value="PYNP_C"/>
</dbReference>
<dbReference type="OrthoDB" id="9763887at2"/>
<dbReference type="GO" id="GO:0004645">
    <property type="term" value="F:1,4-alpha-oligoglucan phosphorylase activity"/>
    <property type="evidence" value="ECO:0007669"/>
    <property type="project" value="InterPro"/>
</dbReference>
<dbReference type="InterPro" id="IPR017459">
    <property type="entry name" value="Glycosyl_Trfase_fam3_N_dom"/>
</dbReference>
<dbReference type="Gene3D" id="3.40.1030.10">
    <property type="entry name" value="Nucleoside phosphorylase/phosphoribosyltransferase catalytic domain"/>
    <property type="match status" value="1"/>
</dbReference>
<dbReference type="AlphaFoldDB" id="A0A1I5WZB0"/>
<evidence type="ECO:0000256" key="6">
    <source>
        <dbReference type="ARBA" id="ARBA00014680"/>
    </source>
</evidence>
<comment type="catalytic activity">
    <reaction evidence="10">
        <text>thymidine + phosphate = 2-deoxy-alpha-D-ribose 1-phosphate + thymine</text>
        <dbReference type="Rhea" id="RHEA:16037"/>
        <dbReference type="ChEBI" id="CHEBI:17748"/>
        <dbReference type="ChEBI" id="CHEBI:17821"/>
        <dbReference type="ChEBI" id="CHEBI:43474"/>
        <dbReference type="ChEBI" id="CHEBI:57259"/>
        <dbReference type="EC" id="2.4.2.2"/>
    </reaction>
</comment>
<dbReference type="InterPro" id="IPR017872">
    <property type="entry name" value="Pyrmidine_PPase_CS"/>
</dbReference>
<dbReference type="PANTHER" id="PTHR10515:SF0">
    <property type="entry name" value="THYMIDINE PHOSPHORYLASE"/>
    <property type="match status" value="1"/>
</dbReference>
<dbReference type="InterPro" id="IPR000053">
    <property type="entry name" value="Thymidine/pyrmidine_PPase"/>
</dbReference>
<dbReference type="NCBIfam" id="NF004490">
    <property type="entry name" value="PRK05820.1"/>
    <property type="match status" value="1"/>
</dbReference>
<dbReference type="SMART" id="SM00941">
    <property type="entry name" value="PYNP_C"/>
    <property type="match status" value="1"/>
</dbReference>
<evidence type="ECO:0000256" key="9">
    <source>
        <dbReference type="ARBA" id="ARBA00048453"/>
    </source>
</evidence>
<evidence type="ECO:0000256" key="7">
    <source>
        <dbReference type="ARBA" id="ARBA00022676"/>
    </source>
</evidence>
<dbReference type="STRING" id="937334.SAMN05444406_12029"/>
<dbReference type="Gene3D" id="3.90.1170.30">
    <property type="entry name" value="Pyrimidine nucleoside phosphorylase-like, C-terminal domain"/>
    <property type="match status" value="1"/>
</dbReference>
<dbReference type="GO" id="GO:0005829">
    <property type="term" value="C:cytosol"/>
    <property type="evidence" value="ECO:0007669"/>
    <property type="project" value="TreeGrafter"/>
</dbReference>
<keyword evidence="7" id="KW-0328">Glycosyltransferase</keyword>
<evidence type="ECO:0000256" key="10">
    <source>
        <dbReference type="ARBA" id="ARBA00048525"/>
    </source>
</evidence>
<name>A0A1I5WZB0_9FIRM</name>
<protein>
    <recommendedName>
        <fullName evidence="6">Pyrimidine-nucleoside phosphorylase</fullName>
        <ecNumber evidence="5">2.4.2.2</ecNumber>
    </recommendedName>
</protein>
<feature type="domain" description="Pyrimidine nucleoside phosphorylase C-terminal" evidence="11">
    <location>
        <begin position="345"/>
        <end position="419"/>
    </location>
</feature>
<dbReference type="PROSITE" id="PS00647">
    <property type="entry name" value="THYMID_PHOSPHORYLASE"/>
    <property type="match status" value="1"/>
</dbReference>
<comment type="subunit">
    <text evidence="4">Homodimer.</text>
</comment>
<evidence type="ECO:0000313" key="12">
    <source>
        <dbReference type="EMBL" id="SFQ24837.1"/>
    </source>
</evidence>
<reference evidence="12 13" key="1">
    <citation type="submission" date="2016-10" db="EMBL/GenBank/DDBJ databases">
        <authorList>
            <person name="de Groot N.N."/>
        </authorList>
    </citation>
    <scope>NUCLEOTIDE SEQUENCE [LARGE SCALE GENOMIC DNA]</scope>
    <source>
        <strain evidence="12 13">DSM 20678</strain>
    </source>
</reference>
<dbReference type="EC" id="2.4.2.2" evidence="5"/>
<dbReference type="Proteomes" id="UP000198577">
    <property type="component" value="Unassembled WGS sequence"/>
</dbReference>
<sequence length="441" mass="47546">MRMLDIILKKRDGEELTKDEIDFFVQEYVAGRMPDYQASALLMAIYFQGMTSRETADLTLAMAYSGETVDLSPIPGIKVDKHSTGGVGDTTTLVVAPLVAACGVPVAKMSGRGLGHTGGTIDKLESIPGFNPFQSIEDFIRIVKEVGVAVVGQTENLVPADKKLYALRDVTGTVEHKSLIASSVMSKKIAAGADAIVLDVKAGSGAFMESVEEAFELAQEMVSVGIRVGRSTTAVVTDMSQPLGMAIGNALEVREAIEILKGERTGALKEVSLLLGAYMLYTAGRCQTVKQGREMVEEALDSGKGAQKLKEMIRAEGGDERVVDNPSLLPVAEEVIAIKAQRGGYISSMDARSIGQAARLLGAGRNTKEDKIDHRVGIVLHKRVGERVEKGETLAEFYLTKEENLQEAIDTFSRGVIIDEQPPQTKPLVYGVVTREGVERW</sequence>
<evidence type="ECO:0000256" key="4">
    <source>
        <dbReference type="ARBA" id="ARBA00011738"/>
    </source>
</evidence>
<evidence type="ECO:0000256" key="8">
    <source>
        <dbReference type="ARBA" id="ARBA00022679"/>
    </source>
</evidence>
<dbReference type="SUPFAM" id="SSF52418">
    <property type="entry name" value="Nucleoside phosphorylase/phosphoribosyltransferase catalytic domain"/>
    <property type="match status" value="1"/>
</dbReference>
<keyword evidence="8" id="KW-0808">Transferase</keyword>
<comment type="similarity">
    <text evidence="3">Belongs to the thymidine/pyrimidine-nucleoside phosphorylase family.</text>
</comment>
<dbReference type="Pfam" id="PF07831">
    <property type="entry name" value="PYNP_C"/>
    <property type="match status" value="1"/>
</dbReference>
<proteinExistence type="inferred from homology"/>
<dbReference type="InterPro" id="IPR035902">
    <property type="entry name" value="Nuc_phospho_transferase"/>
</dbReference>
<comment type="catalytic activity">
    <reaction evidence="1">
        <text>2'-deoxyuridine + phosphate = 2-deoxy-alpha-D-ribose 1-phosphate + uracil</text>
        <dbReference type="Rhea" id="RHEA:22824"/>
        <dbReference type="ChEBI" id="CHEBI:16450"/>
        <dbReference type="ChEBI" id="CHEBI:17568"/>
        <dbReference type="ChEBI" id="CHEBI:43474"/>
        <dbReference type="ChEBI" id="CHEBI:57259"/>
        <dbReference type="EC" id="2.4.2.2"/>
    </reaction>
</comment>
<dbReference type="NCBIfam" id="NF004747">
    <property type="entry name" value="PRK06078.1"/>
    <property type="match status" value="1"/>
</dbReference>
<dbReference type="NCBIfam" id="TIGR02644">
    <property type="entry name" value="Y_phosphoryl"/>
    <property type="match status" value="1"/>
</dbReference>
<evidence type="ECO:0000256" key="2">
    <source>
        <dbReference type="ARBA" id="ARBA00003877"/>
    </source>
</evidence>
<dbReference type="GO" id="GO:0006206">
    <property type="term" value="P:pyrimidine nucleobase metabolic process"/>
    <property type="evidence" value="ECO:0007669"/>
    <property type="project" value="InterPro"/>
</dbReference>
<dbReference type="RefSeq" id="WP_092282499.1">
    <property type="nucleotide sequence ID" value="NZ_FOXR01000020.1"/>
</dbReference>
<dbReference type="SUPFAM" id="SSF54680">
    <property type="entry name" value="Pyrimidine nucleoside phosphorylase C-terminal domain"/>
    <property type="match status" value="1"/>
</dbReference>
<keyword evidence="13" id="KW-1185">Reference proteome</keyword>
<dbReference type="InterPro" id="IPR018090">
    <property type="entry name" value="Pyrmidine_PPas_bac/euk"/>
</dbReference>
<evidence type="ECO:0000256" key="5">
    <source>
        <dbReference type="ARBA" id="ARBA00011889"/>
    </source>
</evidence>
<dbReference type="InterPro" id="IPR036566">
    <property type="entry name" value="PYNP-like_C_sf"/>
</dbReference>
<dbReference type="Pfam" id="PF02885">
    <property type="entry name" value="Glycos_trans_3N"/>
    <property type="match status" value="1"/>
</dbReference>
<gene>
    <name evidence="12" type="ORF">SAMN05444406_12029</name>
</gene>
<evidence type="ECO:0000313" key="13">
    <source>
        <dbReference type="Proteomes" id="UP000198577"/>
    </source>
</evidence>
<dbReference type="InterPro" id="IPR036320">
    <property type="entry name" value="Glycosyl_Trfase_fam3_N_dom_sf"/>
</dbReference>
<evidence type="ECO:0000259" key="11">
    <source>
        <dbReference type="SMART" id="SM00941"/>
    </source>
</evidence>
<dbReference type="SUPFAM" id="SSF47648">
    <property type="entry name" value="Nucleoside phosphorylase/phosphoribosyltransferase N-terminal domain"/>
    <property type="match status" value="1"/>
</dbReference>
<dbReference type="EMBL" id="FOXR01000020">
    <property type="protein sequence ID" value="SFQ24837.1"/>
    <property type="molecule type" value="Genomic_DNA"/>
</dbReference>
<organism evidence="12 13">
    <name type="scientific">Caldicoprobacter faecalis</name>
    <dbReference type="NCBI Taxonomy" id="937334"/>
    <lineage>
        <taxon>Bacteria</taxon>
        <taxon>Bacillati</taxon>
        <taxon>Bacillota</taxon>
        <taxon>Clostridia</taxon>
        <taxon>Caldicoprobacterales</taxon>
        <taxon>Caldicoprobacteraceae</taxon>
        <taxon>Caldicoprobacter</taxon>
    </lineage>
</organism>
<dbReference type="FunFam" id="3.40.1030.10:FF:000003">
    <property type="entry name" value="Pyrimidine-nucleoside phosphorylase"/>
    <property type="match status" value="1"/>
</dbReference>
<dbReference type="GO" id="GO:0009032">
    <property type="term" value="F:thymidine phosphorylase activity"/>
    <property type="evidence" value="ECO:0007669"/>
    <property type="project" value="TreeGrafter"/>
</dbReference>
<dbReference type="Gene3D" id="1.20.970.10">
    <property type="entry name" value="Transferase, Pyrimidine Nucleoside Phosphorylase, Chain C"/>
    <property type="match status" value="1"/>
</dbReference>
<dbReference type="InterPro" id="IPR000312">
    <property type="entry name" value="Glycosyl_Trfase_fam3"/>
</dbReference>